<keyword evidence="3" id="KW-0288">FMN</keyword>
<evidence type="ECO:0000256" key="4">
    <source>
        <dbReference type="ARBA" id="ARBA00022679"/>
    </source>
</evidence>
<evidence type="ECO:0000259" key="5">
    <source>
        <dbReference type="Pfam" id="PF02441"/>
    </source>
</evidence>
<name>A0A562XEP8_CAMHY</name>
<keyword evidence="2" id="KW-0285">Flavoprotein</keyword>
<evidence type="ECO:0000256" key="2">
    <source>
        <dbReference type="ARBA" id="ARBA00022630"/>
    </source>
</evidence>
<evidence type="ECO:0000256" key="3">
    <source>
        <dbReference type="ARBA" id="ARBA00022643"/>
    </source>
</evidence>
<dbReference type="SUPFAM" id="SSF52507">
    <property type="entry name" value="Homo-oligomeric flavin-containing Cys decarboxylases, HFCD"/>
    <property type="match status" value="1"/>
</dbReference>
<reference evidence="6 7" key="1">
    <citation type="submission" date="2019-07" db="EMBL/GenBank/DDBJ databases">
        <title>Rapid identification of Enteric Bacteria from Whole Genome Sequences (WGS) using Average Nucleotide Identity (ANI).</title>
        <authorList>
            <person name="Lane C."/>
        </authorList>
    </citation>
    <scope>NUCLEOTIDE SEQUENCE [LARGE SCALE GENOMIC DNA]</scope>
    <source>
        <strain evidence="6 7">D2411</strain>
    </source>
</reference>
<dbReference type="RefSeq" id="WP_147497144.1">
    <property type="nucleotide sequence ID" value="NZ_VOAP01000013.1"/>
</dbReference>
<proteinExistence type="predicted"/>
<keyword evidence="4 6" id="KW-0808">Transferase</keyword>
<protein>
    <submittedName>
        <fullName evidence="6">UbiX family flavin prenyltransferase</fullName>
    </submittedName>
</protein>
<dbReference type="InterPro" id="IPR003382">
    <property type="entry name" value="Flavoprotein"/>
</dbReference>
<dbReference type="GO" id="GO:0004659">
    <property type="term" value="F:prenyltransferase activity"/>
    <property type="evidence" value="ECO:0007669"/>
    <property type="project" value="UniProtKB-KW"/>
</dbReference>
<organism evidence="6 7">
    <name type="scientific">Campylobacter hyointestinalis</name>
    <dbReference type="NCBI Taxonomy" id="198"/>
    <lineage>
        <taxon>Bacteria</taxon>
        <taxon>Pseudomonadati</taxon>
        <taxon>Campylobacterota</taxon>
        <taxon>Epsilonproteobacteria</taxon>
        <taxon>Campylobacterales</taxon>
        <taxon>Campylobacteraceae</taxon>
        <taxon>Campylobacter</taxon>
    </lineage>
</organism>
<comment type="caution">
    <text evidence="6">The sequence shown here is derived from an EMBL/GenBank/DDBJ whole genome shotgun (WGS) entry which is preliminary data.</text>
</comment>
<dbReference type="InterPro" id="IPR004507">
    <property type="entry name" value="UbiX-like"/>
</dbReference>
<dbReference type="AlphaFoldDB" id="A0A562XEP8"/>
<gene>
    <name evidence="6" type="ORF">YZ82_03845</name>
</gene>
<evidence type="ECO:0000313" key="6">
    <source>
        <dbReference type="EMBL" id="TWO20475.1"/>
    </source>
</evidence>
<accession>A0A562XEP8</accession>
<dbReference type="Pfam" id="PF02441">
    <property type="entry name" value="Flavoprotein"/>
    <property type="match status" value="1"/>
</dbReference>
<feature type="domain" description="Flavoprotein" evidence="5">
    <location>
        <begin position="1"/>
        <end position="170"/>
    </location>
</feature>
<dbReference type="Proteomes" id="UP000321812">
    <property type="component" value="Unassembled WGS sequence"/>
</dbReference>
<evidence type="ECO:0000313" key="7">
    <source>
        <dbReference type="Proteomes" id="UP000321812"/>
    </source>
</evidence>
<dbReference type="Gene3D" id="3.40.50.1950">
    <property type="entry name" value="Flavin prenyltransferase-like"/>
    <property type="match status" value="1"/>
</dbReference>
<dbReference type="EMBL" id="VOAP01000013">
    <property type="protein sequence ID" value="TWO20475.1"/>
    <property type="molecule type" value="Genomic_DNA"/>
</dbReference>
<evidence type="ECO:0000256" key="1">
    <source>
        <dbReference type="ARBA" id="ARBA00022602"/>
    </source>
</evidence>
<dbReference type="NCBIfam" id="TIGR00421">
    <property type="entry name" value="ubiX_pad"/>
    <property type="match status" value="1"/>
</dbReference>
<dbReference type="InterPro" id="IPR036551">
    <property type="entry name" value="Flavin_trans-like"/>
</dbReference>
<dbReference type="NCBIfam" id="NF004685">
    <property type="entry name" value="PRK06029.1"/>
    <property type="match status" value="1"/>
</dbReference>
<sequence>MKILVGITGASGANLGVNLANIVSNLGHEVHLIISENAKISMEKEGFDTDDLNSNVITHQNGEIYSSPASGSSKFDKMIVAPCSINTLAKISCSLADNLIARAAAVMLKEHKTLILAVREMPFSAISLRQMSELSALGVIIAPPVLAYYSNPKNLDEMENFIIGKWLDLLDIEHDIFRRWS</sequence>
<keyword evidence="1" id="KW-0637">Prenyltransferase</keyword>